<gene>
    <name evidence="1" type="ORF">SAMN04488029_1720</name>
</gene>
<dbReference type="Proteomes" id="UP000192472">
    <property type="component" value="Unassembled WGS sequence"/>
</dbReference>
<dbReference type="Gene3D" id="2.150.10.10">
    <property type="entry name" value="Serralysin-like metalloprotease, C-terminal"/>
    <property type="match status" value="2"/>
</dbReference>
<keyword evidence="2" id="KW-1185">Reference proteome</keyword>
<evidence type="ECO:0008006" key="3">
    <source>
        <dbReference type="Google" id="ProtNLM"/>
    </source>
</evidence>
<dbReference type="OrthoDB" id="644207at2"/>
<evidence type="ECO:0000313" key="1">
    <source>
        <dbReference type="EMBL" id="SMD33877.1"/>
    </source>
</evidence>
<dbReference type="Gene3D" id="2.160.10.20">
    <property type="entry name" value="Insect antifreeze protein"/>
    <property type="match status" value="1"/>
</dbReference>
<sequence length="999" mass="101659">MIRRYFYIFSATLFVLFTSTRGVKANIYNPLLEELARNTNSPPDGFNYQGVLRDNNGTALDEANVTMRFTLSNSEGDLLVETHSVTTTADGLVSLVIGQGTKTGGSATSFADIDWSTGVAIKVEANAGDGFVNLGTNELQSVPYAKYAENGLTDVQIEKLEALDENGEQNVNPNWDETDNTSDAFIQNKPEIPSDINELTDADGLLDGSTFDGSFESLTDVPANLDEDATDDFSGSFNDLTDVPADLADGDDVSAGVFSNTADVIFAGDADDDFVFGSDQLTDADDATKDVRMYFKKSNGAFRAGRVTGTAWDDPGDFSFAAGRAVVASGSLSTVSGGGENLATGNYSTIGGGDSNSASQDHATIAGGNNNDASNYFSSVGGGNNNDASGYAAAISGGSGNEASEFGTFVGGGVDNVASSQYATVTGGYSNASEGDFTAISGGKNNISDGNYSTIGGGYENRTSGDFSFVGGGKGNRSWGTSASIPGGHYLNAKSFAQTVIGTYNTDIVPTSSTAFVNTDPIFVIGNGADNANLSDALVMLKNGNTTINGELTLSDGANPITFPNTDGSSGQVLSTDGSGALGWTNAGGAFSNTANVIFAGDADDDFVFGSAQLSDAGNADEDNRVYFDKSSGSFRAGSASSTEWDSPGLFSFAAGRNNTASGSRSTVGGGESNTAAVSYSTVAGGRGNVASQSYTTIGGGRNNDAENSFAFVGGGDSNFAEGTGTAISGGLNNTASGGGSFVGGGLENTANGAYSVIAGGYQNVTQGNYSFIGGGYYNVASGNHSSIPGGDNLLAESFAETVIGTYNTDVTPNSTTTFNSADRLFVIGNGTGPSRSDAMVVMKSGNTDVNGSLVATSLGVDGQFTLPTSDGADGQVLSTDGSGTVSWATIVPTIVTSTANAVTVPDDVKEYILSHDGSQSFVVTMPTSSNAGDKIQISVSTGSPSNGEVSFSAGSGSATILSTTPSTFGATMNLTNPTIIFIYDGTTWLLVKGELSAV</sequence>
<dbReference type="RefSeq" id="WP_084372291.1">
    <property type="nucleotide sequence ID" value="NZ_FWYF01000002.1"/>
</dbReference>
<protein>
    <recommendedName>
        <fullName evidence="3">Head domain of trimeric autotransporter adhesin</fullName>
    </recommendedName>
</protein>
<evidence type="ECO:0000313" key="2">
    <source>
        <dbReference type="Proteomes" id="UP000192472"/>
    </source>
</evidence>
<dbReference type="CDD" id="cd12819">
    <property type="entry name" value="LbR_vir_like"/>
    <property type="match status" value="1"/>
</dbReference>
<dbReference type="EMBL" id="FWYF01000002">
    <property type="protein sequence ID" value="SMD33877.1"/>
    <property type="molecule type" value="Genomic_DNA"/>
</dbReference>
<proteinExistence type="predicted"/>
<dbReference type="AlphaFoldDB" id="A0A1W2GB39"/>
<organism evidence="1 2">
    <name type="scientific">Reichenbachiella faecimaris</name>
    <dbReference type="NCBI Taxonomy" id="692418"/>
    <lineage>
        <taxon>Bacteria</taxon>
        <taxon>Pseudomonadati</taxon>
        <taxon>Bacteroidota</taxon>
        <taxon>Cytophagia</taxon>
        <taxon>Cytophagales</taxon>
        <taxon>Reichenbachiellaceae</taxon>
        <taxon>Reichenbachiella</taxon>
    </lineage>
</organism>
<name>A0A1W2GB39_REIFA</name>
<dbReference type="InterPro" id="IPR011049">
    <property type="entry name" value="Serralysin-like_metalloprot_C"/>
</dbReference>
<dbReference type="STRING" id="692418.SAMN04488029_1720"/>
<accession>A0A1W2GB39</accession>
<reference evidence="1 2" key="1">
    <citation type="submission" date="2017-04" db="EMBL/GenBank/DDBJ databases">
        <authorList>
            <person name="Afonso C.L."/>
            <person name="Miller P.J."/>
            <person name="Scott M.A."/>
            <person name="Spackman E."/>
            <person name="Goraichik I."/>
            <person name="Dimitrov K.M."/>
            <person name="Suarez D.L."/>
            <person name="Swayne D.E."/>
        </authorList>
    </citation>
    <scope>NUCLEOTIDE SEQUENCE [LARGE SCALE GENOMIC DNA]</scope>
    <source>
        <strain evidence="1 2">DSM 26133</strain>
    </source>
</reference>